<dbReference type="GO" id="GO:0106008">
    <property type="term" value="F:2-oxoglutaramate amidase activity"/>
    <property type="evidence" value="ECO:0007669"/>
    <property type="project" value="TreeGrafter"/>
</dbReference>
<organism evidence="2 3">
    <name type="scientific">Sodaliphilus pleomorphus</name>
    <dbReference type="NCBI Taxonomy" id="2606626"/>
    <lineage>
        <taxon>Bacteria</taxon>
        <taxon>Pseudomonadati</taxon>
        <taxon>Bacteroidota</taxon>
        <taxon>Bacteroidia</taxon>
        <taxon>Bacteroidales</taxon>
        <taxon>Muribaculaceae</taxon>
        <taxon>Sodaliphilus</taxon>
    </lineage>
</organism>
<dbReference type="EMBL" id="VULT01000002">
    <property type="protein sequence ID" value="MSS16570.1"/>
    <property type="molecule type" value="Genomic_DNA"/>
</dbReference>
<evidence type="ECO:0000313" key="2">
    <source>
        <dbReference type="EMBL" id="MSS16570.1"/>
    </source>
</evidence>
<dbReference type="RefSeq" id="WP_154326860.1">
    <property type="nucleotide sequence ID" value="NZ_CP045696.1"/>
</dbReference>
<keyword evidence="3" id="KW-1185">Reference proteome</keyword>
<dbReference type="InterPro" id="IPR036526">
    <property type="entry name" value="C-N_Hydrolase_sf"/>
</dbReference>
<dbReference type="PANTHER" id="PTHR47799">
    <property type="entry name" value="OMEGA-AMIDASE YAFV"/>
    <property type="match status" value="1"/>
</dbReference>
<proteinExistence type="predicted"/>
<dbReference type="PROSITE" id="PS50263">
    <property type="entry name" value="CN_HYDROLASE"/>
    <property type="match status" value="1"/>
</dbReference>
<reference evidence="2 3" key="1">
    <citation type="submission" date="2019-08" db="EMBL/GenBank/DDBJ databases">
        <title>In-depth cultivation of the pig gut microbiome towards novel bacterial diversity and tailored functional studies.</title>
        <authorList>
            <person name="Wylensek D."/>
            <person name="Hitch T.C.A."/>
            <person name="Clavel T."/>
        </authorList>
    </citation>
    <scope>NUCLEOTIDE SEQUENCE [LARGE SCALE GENOMIC DNA]</scope>
    <source>
        <strain evidence="2 3">Oil-RF-744-WCA-WT-10</strain>
    </source>
</reference>
<dbReference type="Gene3D" id="3.60.110.10">
    <property type="entry name" value="Carbon-nitrogen hydrolase"/>
    <property type="match status" value="1"/>
</dbReference>
<comment type="caution">
    <text evidence="2">The sequence shown here is derived from an EMBL/GenBank/DDBJ whole genome shotgun (WGS) entry which is preliminary data.</text>
</comment>
<dbReference type="InterPro" id="IPR003010">
    <property type="entry name" value="C-N_Hydrolase"/>
</dbReference>
<dbReference type="Pfam" id="PF00795">
    <property type="entry name" value="CN_hydrolase"/>
    <property type="match status" value="1"/>
</dbReference>
<feature type="domain" description="CN hydrolase" evidence="1">
    <location>
        <begin position="6"/>
        <end position="243"/>
    </location>
</feature>
<dbReference type="InterPro" id="IPR052737">
    <property type="entry name" value="Omega-amidase_YafV"/>
</dbReference>
<evidence type="ECO:0000259" key="1">
    <source>
        <dbReference type="PROSITE" id="PS50263"/>
    </source>
</evidence>
<accession>A0A6L5X8D3</accession>
<name>A0A6L5X8D3_9BACT</name>
<evidence type="ECO:0000313" key="3">
    <source>
        <dbReference type="Proteomes" id="UP000483362"/>
    </source>
</evidence>
<protein>
    <submittedName>
        <fullName evidence="2">Nitrilase family protein</fullName>
    </submittedName>
</protein>
<sequence length="266" mass="29988">MFSRNLRVALIEDNIAWADKAANVEQLKRNLRNVPEGTDLVVLPELFTTGFIVGDRDTTAHLAERNIDDTIATLHQLARHYNLALCGSFLAHTAGQLYNRAFFIEANGEETFYDKRHLFAFAGEDSVYKQGYTLAPIVRYRGFNIKLIVCYDLRFPVFCRNVGNAYDLLVVVANWPKARENAWKQLLAARAIENEAYVLGVNRCGQDPQGIVYSEGSSQIIDFKGKLITERATSPIIAADLSLPALARFREKFPAWHDADSFTINL</sequence>
<dbReference type="SUPFAM" id="SSF56317">
    <property type="entry name" value="Carbon-nitrogen hydrolase"/>
    <property type="match status" value="1"/>
</dbReference>
<dbReference type="Proteomes" id="UP000483362">
    <property type="component" value="Unassembled WGS sequence"/>
</dbReference>
<gene>
    <name evidence="2" type="ORF">FYJ29_02105</name>
</gene>
<dbReference type="AlphaFoldDB" id="A0A6L5X8D3"/>
<dbReference type="GO" id="GO:0050152">
    <property type="term" value="F:omega-amidase activity"/>
    <property type="evidence" value="ECO:0007669"/>
    <property type="project" value="TreeGrafter"/>
</dbReference>
<dbReference type="PANTHER" id="PTHR47799:SF1">
    <property type="entry name" value="OMEGA-AMIDASE YAFV"/>
    <property type="match status" value="1"/>
</dbReference>